<dbReference type="GeneID" id="61304547"/>
<evidence type="ECO:0000256" key="2">
    <source>
        <dbReference type="ARBA" id="ARBA00023136"/>
    </source>
</evidence>
<feature type="chain" id="PRO_5042954075" evidence="5">
    <location>
        <begin position="21"/>
        <end position="355"/>
    </location>
</feature>
<keyword evidence="5" id="KW-0732">Signal</keyword>
<comment type="subcellular location">
    <subcellularLocation>
        <location evidence="1">Cell outer membrane</location>
    </subcellularLocation>
</comment>
<dbReference type="EMBL" id="FNZM01000019">
    <property type="protein sequence ID" value="SEK10667.1"/>
    <property type="molecule type" value="Genomic_DNA"/>
</dbReference>
<dbReference type="PANTHER" id="PTHR30329">
    <property type="entry name" value="STATOR ELEMENT OF FLAGELLAR MOTOR COMPLEX"/>
    <property type="match status" value="1"/>
</dbReference>
<dbReference type="SUPFAM" id="SSF103088">
    <property type="entry name" value="OmpA-like"/>
    <property type="match status" value="1"/>
</dbReference>
<dbReference type="PRINTS" id="PR01021">
    <property type="entry name" value="OMPADOMAIN"/>
</dbReference>
<dbReference type="RefSeq" id="WP_074986665.1">
    <property type="nucleotide sequence ID" value="NZ_CADFGN010000017.1"/>
</dbReference>
<dbReference type="Gene3D" id="3.30.1330.60">
    <property type="entry name" value="OmpA-like domain"/>
    <property type="match status" value="1"/>
</dbReference>
<dbReference type="AlphaFoldDB" id="A0AAQ1GLR1"/>
<dbReference type="InterPro" id="IPR006664">
    <property type="entry name" value="OMP_bac"/>
</dbReference>
<dbReference type="GO" id="GO:0009279">
    <property type="term" value="C:cell outer membrane"/>
    <property type="evidence" value="ECO:0007669"/>
    <property type="project" value="UniProtKB-SubCell"/>
</dbReference>
<protein>
    <submittedName>
        <fullName evidence="7">OmpA family protein</fullName>
    </submittedName>
</protein>
<proteinExistence type="predicted"/>
<accession>A0AAQ1GLR1</accession>
<sequence length="355" mass="38111">MKIIAMAIAASAVLAGCASQATRDSLQIQDPTVLEEGLRASQSEQAGAATDAWVGAYPASVGRAQLDDEQHRLQALGAKQAGYFGAKAQCWIYAAREEHAQYNHWGFVEEAAHQADQLIGALEGRGQASVENPKLRTAAIVRPDLWQRLMAAKSSPAFASCQPAQERVACAEVELTHAGHEAWTHSFDASAQRVAEVQHKIADLPAVLNACQPPRKEPPPLPSSITLPTDTLFRFDRGDLNGLLPQGRASLDALARDLAAAGDVTAVRTEGYTDRLGSDSYNMRLSRQRAETVAGYLRERSEANIAMSAVGRGKANPVVQCNERDREALIACLAPNRRVELSIARKSSGAQAAAR</sequence>
<evidence type="ECO:0000256" key="3">
    <source>
        <dbReference type="ARBA" id="ARBA00023237"/>
    </source>
</evidence>
<name>A0AAQ1GLR1_9BURK</name>
<dbReference type="InterPro" id="IPR006665">
    <property type="entry name" value="OmpA-like"/>
</dbReference>
<gene>
    <name evidence="7" type="ORF">SAMN05216550_11959</name>
</gene>
<evidence type="ECO:0000259" key="6">
    <source>
        <dbReference type="PROSITE" id="PS51123"/>
    </source>
</evidence>
<dbReference type="PANTHER" id="PTHR30329:SF21">
    <property type="entry name" value="LIPOPROTEIN YIAD-RELATED"/>
    <property type="match status" value="1"/>
</dbReference>
<organism evidence="7 8">
    <name type="scientific">Paraburkholderia tropica</name>
    <dbReference type="NCBI Taxonomy" id="92647"/>
    <lineage>
        <taxon>Bacteria</taxon>
        <taxon>Pseudomonadati</taxon>
        <taxon>Pseudomonadota</taxon>
        <taxon>Betaproteobacteria</taxon>
        <taxon>Burkholderiales</taxon>
        <taxon>Burkholderiaceae</taxon>
        <taxon>Paraburkholderia</taxon>
    </lineage>
</organism>
<comment type="caution">
    <text evidence="7">The sequence shown here is derived from an EMBL/GenBank/DDBJ whole genome shotgun (WGS) entry which is preliminary data.</text>
</comment>
<evidence type="ECO:0000256" key="4">
    <source>
        <dbReference type="PROSITE-ProRule" id="PRU00473"/>
    </source>
</evidence>
<dbReference type="PROSITE" id="PS51257">
    <property type="entry name" value="PROKAR_LIPOPROTEIN"/>
    <property type="match status" value="1"/>
</dbReference>
<dbReference type="Pfam" id="PF00691">
    <property type="entry name" value="OmpA"/>
    <property type="match status" value="1"/>
</dbReference>
<feature type="domain" description="OmpA-like" evidence="6">
    <location>
        <begin position="220"/>
        <end position="347"/>
    </location>
</feature>
<dbReference type="PROSITE" id="PS51123">
    <property type="entry name" value="OMPA_2"/>
    <property type="match status" value="1"/>
</dbReference>
<feature type="signal peptide" evidence="5">
    <location>
        <begin position="1"/>
        <end position="20"/>
    </location>
</feature>
<dbReference type="InterPro" id="IPR050330">
    <property type="entry name" value="Bact_OuterMem_StrucFunc"/>
</dbReference>
<keyword evidence="3" id="KW-0998">Cell outer membrane</keyword>
<evidence type="ECO:0000313" key="7">
    <source>
        <dbReference type="EMBL" id="SEK10667.1"/>
    </source>
</evidence>
<reference evidence="7 8" key="1">
    <citation type="submission" date="2016-10" db="EMBL/GenBank/DDBJ databases">
        <authorList>
            <person name="Varghese N."/>
            <person name="Submissions S."/>
        </authorList>
    </citation>
    <scope>NUCLEOTIDE SEQUENCE [LARGE SCALE GENOMIC DNA]</scope>
    <source>
        <strain evidence="7 8">LMG 22274</strain>
    </source>
</reference>
<evidence type="ECO:0000313" key="8">
    <source>
        <dbReference type="Proteomes" id="UP000183529"/>
    </source>
</evidence>
<evidence type="ECO:0000256" key="5">
    <source>
        <dbReference type="SAM" id="SignalP"/>
    </source>
</evidence>
<evidence type="ECO:0000256" key="1">
    <source>
        <dbReference type="ARBA" id="ARBA00004442"/>
    </source>
</evidence>
<dbReference type="Proteomes" id="UP000183529">
    <property type="component" value="Unassembled WGS sequence"/>
</dbReference>
<dbReference type="InterPro" id="IPR036737">
    <property type="entry name" value="OmpA-like_sf"/>
</dbReference>
<dbReference type="CDD" id="cd07185">
    <property type="entry name" value="OmpA_C-like"/>
    <property type="match status" value="1"/>
</dbReference>
<keyword evidence="2 4" id="KW-0472">Membrane</keyword>